<organism evidence="1">
    <name type="scientific">Caldilineaceae bacterium SB0664_bin_27</name>
    <dbReference type="NCBI Taxonomy" id="2605260"/>
    <lineage>
        <taxon>Bacteria</taxon>
        <taxon>Bacillati</taxon>
        <taxon>Chloroflexota</taxon>
        <taxon>Caldilineae</taxon>
        <taxon>Caldilineales</taxon>
        <taxon>Caldilineaceae</taxon>
    </lineage>
</organism>
<sequence>MSKRSYDDITWLEDPKDVIILANRSEKNFILELPTGQYRLDAGRRMRTLRSILDFGQINELVASGQLVVED</sequence>
<comment type="caution">
    <text evidence="1">The sequence shown here is derived from an EMBL/GenBank/DDBJ whole genome shotgun (WGS) entry which is preliminary data.</text>
</comment>
<evidence type="ECO:0000313" key="1">
    <source>
        <dbReference type="EMBL" id="MXY93655.1"/>
    </source>
</evidence>
<accession>A0A6B0YU54</accession>
<dbReference type="AlphaFoldDB" id="A0A6B0YU54"/>
<proteinExistence type="predicted"/>
<gene>
    <name evidence="1" type="ORF">F4Y42_09420</name>
</gene>
<name>A0A6B0YU54_9CHLR</name>
<dbReference type="EMBL" id="VXRG01000078">
    <property type="protein sequence ID" value="MXY93655.1"/>
    <property type="molecule type" value="Genomic_DNA"/>
</dbReference>
<protein>
    <submittedName>
        <fullName evidence="1">Uncharacterized protein</fullName>
    </submittedName>
</protein>
<reference evidence="1" key="1">
    <citation type="submission" date="2019-09" db="EMBL/GenBank/DDBJ databases">
        <title>Characterisation of the sponge microbiome using genome-centric metagenomics.</title>
        <authorList>
            <person name="Engelberts J.P."/>
            <person name="Robbins S.J."/>
            <person name="De Goeij J.M."/>
            <person name="Aranda M."/>
            <person name="Bell S.C."/>
            <person name="Webster N.S."/>
        </authorList>
    </citation>
    <scope>NUCLEOTIDE SEQUENCE</scope>
    <source>
        <strain evidence="1">SB0664_bin_27</strain>
    </source>
</reference>